<dbReference type="InParanoid" id="A0CH33"/>
<sequence>MDRKQTIQFIHKFLKILIQSYLDLGPEVARYLLFSDQNQQIQCQLLNSLELHHFYNFLSLLLVYTVPIFISNKKCCLLQTIFQQGYRNSNSRCTLNLEIQSKGNQCLYSLKILFSGSKVKMLIFTGFIQSKRSSLFRNDKLVDLAYQNDHNQIAAILEYQQLWNIFGFSWTSHIELYKLLNCSIISLTGINDPNCTLLNCNSPDMINQVYKKQCIKLIAKQRRFLIAKEFDQSTYFKHLSQFGTMLNQSSDQKIRVL</sequence>
<dbReference type="Proteomes" id="UP000000600">
    <property type="component" value="Unassembled WGS sequence"/>
</dbReference>
<keyword evidence="2" id="KW-1185">Reference proteome</keyword>
<organism evidence="1 2">
    <name type="scientific">Paramecium tetraurelia</name>
    <dbReference type="NCBI Taxonomy" id="5888"/>
    <lineage>
        <taxon>Eukaryota</taxon>
        <taxon>Sar</taxon>
        <taxon>Alveolata</taxon>
        <taxon>Ciliophora</taxon>
        <taxon>Intramacronucleata</taxon>
        <taxon>Oligohymenophorea</taxon>
        <taxon>Peniculida</taxon>
        <taxon>Parameciidae</taxon>
        <taxon>Paramecium</taxon>
    </lineage>
</organism>
<dbReference type="AlphaFoldDB" id="A0CH33"/>
<evidence type="ECO:0000313" key="2">
    <source>
        <dbReference type="Proteomes" id="UP000000600"/>
    </source>
</evidence>
<reference evidence="1 2" key="1">
    <citation type="journal article" date="2006" name="Nature">
        <title>Global trends of whole-genome duplications revealed by the ciliate Paramecium tetraurelia.</title>
        <authorList>
            <consortium name="Genoscope"/>
            <person name="Aury J.-M."/>
            <person name="Jaillon O."/>
            <person name="Duret L."/>
            <person name="Noel B."/>
            <person name="Jubin C."/>
            <person name="Porcel B.M."/>
            <person name="Segurens B."/>
            <person name="Daubin V."/>
            <person name="Anthouard V."/>
            <person name="Aiach N."/>
            <person name="Arnaiz O."/>
            <person name="Billaut A."/>
            <person name="Beisson J."/>
            <person name="Blanc I."/>
            <person name="Bouhouche K."/>
            <person name="Camara F."/>
            <person name="Duharcourt S."/>
            <person name="Guigo R."/>
            <person name="Gogendeau D."/>
            <person name="Katinka M."/>
            <person name="Keller A.-M."/>
            <person name="Kissmehl R."/>
            <person name="Klotz C."/>
            <person name="Koll F."/>
            <person name="Le Moue A."/>
            <person name="Lepere C."/>
            <person name="Malinsky S."/>
            <person name="Nowacki M."/>
            <person name="Nowak J.K."/>
            <person name="Plattner H."/>
            <person name="Poulain J."/>
            <person name="Ruiz F."/>
            <person name="Serrano V."/>
            <person name="Zagulski M."/>
            <person name="Dessen P."/>
            <person name="Betermier M."/>
            <person name="Weissenbach J."/>
            <person name="Scarpelli C."/>
            <person name="Schachter V."/>
            <person name="Sperling L."/>
            <person name="Meyer E."/>
            <person name="Cohen J."/>
            <person name="Wincker P."/>
        </authorList>
    </citation>
    <scope>NUCLEOTIDE SEQUENCE [LARGE SCALE GENOMIC DNA]</scope>
    <source>
        <strain evidence="1 2">Stock d4-2</strain>
    </source>
</reference>
<evidence type="ECO:0000313" key="1">
    <source>
        <dbReference type="EMBL" id="CAK70100.1"/>
    </source>
</evidence>
<gene>
    <name evidence="1" type="ORF">GSPATT00007540001</name>
</gene>
<dbReference type="KEGG" id="ptm:GSPATT00007540001"/>
<dbReference type="HOGENOM" id="CLU_1083609_0_0_1"/>
<dbReference type="RefSeq" id="XP_001437497.1">
    <property type="nucleotide sequence ID" value="XM_001437460.1"/>
</dbReference>
<name>A0CH33_PARTE</name>
<accession>A0CH33</accession>
<protein>
    <submittedName>
        <fullName evidence="1">Uncharacterized protein</fullName>
    </submittedName>
</protein>
<dbReference type="GeneID" id="5023282"/>
<proteinExistence type="predicted"/>
<dbReference type="EMBL" id="CT868074">
    <property type="protein sequence ID" value="CAK70100.1"/>
    <property type="molecule type" value="Genomic_DNA"/>
</dbReference>